<dbReference type="InterPro" id="IPR011009">
    <property type="entry name" value="Kinase-like_dom_sf"/>
</dbReference>
<keyword evidence="3" id="KW-0418">Kinase</keyword>
<dbReference type="PANTHER" id="PTHR44167:SF30">
    <property type="entry name" value="PHOSPHORYLASE KINASE"/>
    <property type="match status" value="1"/>
</dbReference>
<dbReference type="Gene3D" id="3.30.200.20">
    <property type="entry name" value="Phosphorylase Kinase, domain 1"/>
    <property type="match status" value="1"/>
</dbReference>
<evidence type="ECO:0000259" key="6">
    <source>
        <dbReference type="PROSITE" id="PS50011"/>
    </source>
</evidence>
<dbReference type="EMBL" id="HBEV01013251">
    <property type="protein sequence ID" value="CAD8592918.1"/>
    <property type="molecule type" value="Transcribed_RNA"/>
</dbReference>
<dbReference type="SMART" id="SM00220">
    <property type="entry name" value="S_TKc"/>
    <property type="match status" value="1"/>
</dbReference>
<dbReference type="InterPro" id="IPR008271">
    <property type="entry name" value="Ser/Thr_kinase_AS"/>
</dbReference>
<dbReference type="GO" id="GO:0005524">
    <property type="term" value="F:ATP binding"/>
    <property type="evidence" value="ECO:0007669"/>
    <property type="project" value="UniProtKB-UniRule"/>
</dbReference>
<reference evidence="7" key="1">
    <citation type="submission" date="2021-01" db="EMBL/GenBank/DDBJ databases">
        <authorList>
            <person name="Corre E."/>
            <person name="Pelletier E."/>
            <person name="Niang G."/>
            <person name="Scheremetjew M."/>
            <person name="Finn R."/>
            <person name="Kale V."/>
            <person name="Holt S."/>
            <person name="Cochrane G."/>
            <person name="Meng A."/>
            <person name="Brown T."/>
            <person name="Cohen L."/>
        </authorList>
    </citation>
    <scope>NUCLEOTIDE SEQUENCE</scope>
    <source>
        <strain evidence="7">CCMP494</strain>
    </source>
</reference>
<dbReference type="SUPFAM" id="SSF56112">
    <property type="entry name" value="Protein kinase-like (PK-like)"/>
    <property type="match status" value="1"/>
</dbReference>
<sequence>MRASRILCRNPSNFNESGFEIDCAGDLSLDLLSTIIDGGFVRIAVSAAGMCRVDGPFKFLSATHASNSCERVLKVLLNSSEACTDQRAKRIRSNAAKDLAETVVKVLKTGRARSLPFLHLLHFITTLQAFSELQEELLRCEYVDVLSESALQDVLLSVMKIDGIAPQSQYYCSRIRELMVVSRIPRSAAWSAERSTHSSVQHSPVLTSELPCSKRLLSNPLDELETIAMPPPRKALRSARRSHEKMSKTSAVRCCKASQSPSALRIFSEEVGETLFMSDLPNALAHGRRYRYFVNTAYEDLAEDCHVTEMALNRSTTATGHCPQSEHELSKFSRFMQTSLLARISKFAIHRRVVRETHFLEAAVLMPTSTSRAFSTVSAALCLERLPFMFRDHLQQFEELDAHIYLPNNIKVSKSYCPDPLLARLRGHSETLWMTCVFWGELSAWHRLTLEWLLVMLTSYLENLPGLHRRDTVIAIEILIHIRFLLAASISLTLDTCNNSSRWGFVGLWMRAAHSLNNKIMHTCSSHLFARMMSKLYLGERGSILILQKYMDIALAACDSQRQLLGAHYELCTISNTYLNACTPCYLVKSYFTSIIQMHSVLHTNSTGKDGHMSQHSGQPLDLCAPMMMLSRMKCILEPRSGLATHKNIVTTEPCAGNLKSLCGVCQRGQMCVDSTALARAASLTSFFPPFQASESYSANFHVSSISFLRAYITSSTHFPLEPLDCDGRVAMHLRLLTTLTQNNESNSTGNFHKSSPGGLRSTNECGTSHDLRVCVCCTSAKKSSCHSTCSSNIIKQHLANFLILEIGLEHDIFIQQDLRGKRDKVDGCGVCTVINKAVHSKVTNTMDHLQTTSKYQQRSSAEVKNLKGIEPCNTLPSLSAYEVNEYHMHRKLRWLYDARKTHVHVLELVLAIFATDITRRKIVWNEVPARKRTTVQLQDWTEASYRFLRYHLNFHANTSTRTMLLSRMHKFSPDELRLLRISCECLFEPAKYSPLRLIGRGAFANVYHGSLSLELKAHSRDDVAAKVFEQPQTVSVFSEIKLLEEMQKDALIVKLLDYGASANRALIVMRQYPSSLKHWRGSQRYGVEAGNMRLPIQLHLNIFSRCVDAVCALSDFGVVHYDIKADNFLLEPEINCSVKEFWDPPQERWNEVPPFRVLISDFGESRIYAGFQSARTSHNHGTEYIKAPEMLNISKTLSIDGEELDRRAYAECGCRVDAWALGCLLFEILANEYMYG</sequence>
<name>A0A7S0KUC0_MICPS</name>
<dbReference type="Pfam" id="PF00069">
    <property type="entry name" value="Pkinase"/>
    <property type="match status" value="1"/>
</dbReference>
<evidence type="ECO:0000256" key="3">
    <source>
        <dbReference type="ARBA" id="ARBA00022777"/>
    </source>
</evidence>
<dbReference type="AlphaFoldDB" id="A0A7S0KUC0"/>
<evidence type="ECO:0000256" key="5">
    <source>
        <dbReference type="PROSITE-ProRule" id="PRU10141"/>
    </source>
</evidence>
<organism evidence="7">
    <name type="scientific">Micromonas pusilla</name>
    <name type="common">Picoplanktonic green alga</name>
    <name type="synonym">Chromulina pusilla</name>
    <dbReference type="NCBI Taxonomy" id="38833"/>
    <lineage>
        <taxon>Eukaryota</taxon>
        <taxon>Viridiplantae</taxon>
        <taxon>Chlorophyta</taxon>
        <taxon>Mamiellophyceae</taxon>
        <taxon>Mamiellales</taxon>
        <taxon>Mamiellaceae</taxon>
        <taxon>Micromonas</taxon>
    </lineage>
</organism>
<accession>A0A7S0KUC0</accession>
<evidence type="ECO:0000256" key="2">
    <source>
        <dbReference type="ARBA" id="ARBA00022741"/>
    </source>
</evidence>
<evidence type="ECO:0000256" key="1">
    <source>
        <dbReference type="ARBA" id="ARBA00022679"/>
    </source>
</evidence>
<keyword evidence="4 5" id="KW-0067">ATP-binding</keyword>
<dbReference type="GO" id="GO:0005634">
    <property type="term" value="C:nucleus"/>
    <property type="evidence" value="ECO:0007669"/>
    <property type="project" value="TreeGrafter"/>
</dbReference>
<dbReference type="PROSITE" id="PS00108">
    <property type="entry name" value="PROTEIN_KINASE_ST"/>
    <property type="match status" value="1"/>
</dbReference>
<protein>
    <recommendedName>
        <fullName evidence="6">Protein kinase domain-containing protein</fullName>
    </recommendedName>
</protein>
<evidence type="ECO:0000256" key="4">
    <source>
        <dbReference type="ARBA" id="ARBA00022840"/>
    </source>
</evidence>
<proteinExistence type="predicted"/>
<dbReference type="Gene3D" id="1.10.510.10">
    <property type="entry name" value="Transferase(Phosphotransferase) domain 1"/>
    <property type="match status" value="1"/>
</dbReference>
<dbReference type="InterPro" id="IPR000719">
    <property type="entry name" value="Prot_kinase_dom"/>
</dbReference>
<dbReference type="PROSITE" id="PS00107">
    <property type="entry name" value="PROTEIN_KINASE_ATP"/>
    <property type="match status" value="1"/>
</dbReference>
<dbReference type="GO" id="GO:0004674">
    <property type="term" value="F:protein serine/threonine kinase activity"/>
    <property type="evidence" value="ECO:0007669"/>
    <property type="project" value="TreeGrafter"/>
</dbReference>
<feature type="binding site" evidence="5">
    <location>
        <position position="1027"/>
    </location>
    <ligand>
        <name>ATP</name>
        <dbReference type="ChEBI" id="CHEBI:30616"/>
    </ligand>
</feature>
<dbReference type="GO" id="GO:0044773">
    <property type="term" value="P:mitotic DNA damage checkpoint signaling"/>
    <property type="evidence" value="ECO:0007669"/>
    <property type="project" value="TreeGrafter"/>
</dbReference>
<feature type="domain" description="Protein kinase" evidence="6">
    <location>
        <begin position="993"/>
        <end position="1237"/>
    </location>
</feature>
<evidence type="ECO:0000313" key="7">
    <source>
        <dbReference type="EMBL" id="CAD8592918.1"/>
    </source>
</evidence>
<keyword evidence="2 5" id="KW-0547">Nucleotide-binding</keyword>
<gene>
    <name evidence="7" type="ORF">MSP1404_LOCUS10322</name>
</gene>
<dbReference type="InterPro" id="IPR017441">
    <property type="entry name" value="Protein_kinase_ATP_BS"/>
</dbReference>
<dbReference type="PANTHER" id="PTHR44167">
    <property type="entry name" value="OVARIAN-SPECIFIC SERINE/THREONINE-PROTEIN KINASE LOK-RELATED"/>
    <property type="match status" value="1"/>
</dbReference>
<keyword evidence="1" id="KW-0808">Transferase</keyword>
<dbReference type="PROSITE" id="PS50011">
    <property type="entry name" value="PROTEIN_KINASE_DOM"/>
    <property type="match status" value="1"/>
</dbReference>